<comment type="caution">
    <text evidence="2">The sequence shown here is derived from an EMBL/GenBank/DDBJ whole genome shotgun (WGS) entry which is preliminary data.</text>
</comment>
<dbReference type="OrthoDB" id="272624at2759"/>
<feature type="region of interest" description="Disordered" evidence="1">
    <location>
        <begin position="628"/>
        <end position="667"/>
    </location>
</feature>
<dbReference type="AlphaFoldDB" id="A0A7L0WIL1"/>
<dbReference type="Proteomes" id="UP000562322">
    <property type="component" value="Unassembled WGS sequence"/>
</dbReference>
<feature type="compositionally biased region" description="Basic and acidic residues" evidence="1">
    <location>
        <begin position="916"/>
        <end position="928"/>
    </location>
</feature>
<feature type="non-terminal residue" evidence="2">
    <location>
        <position position="945"/>
    </location>
</feature>
<feature type="compositionally biased region" description="Basic and acidic residues" evidence="1">
    <location>
        <begin position="8"/>
        <end position="17"/>
    </location>
</feature>
<feature type="compositionally biased region" description="Polar residues" evidence="1">
    <location>
        <begin position="717"/>
        <end position="729"/>
    </location>
</feature>
<feature type="compositionally biased region" description="Low complexity" evidence="1">
    <location>
        <begin position="881"/>
        <end position="891"/>
    </location>
</feature>
<feature type="region of interest" description="Disordered" evidence="1">
    <location>
        <begin position="186"/>
        <end position="206"/>
    </location>
</feature>
<sequence>MRSSRKRDHSEEGRNRGDEDDTETGNAEQHLQFEKHGISKQNSGNIEEAASFTEATRKHDFTDSEKTSYKRIRQDTRFQSPEMPSESKSQAEEDYSRLPTSQQKKTGNLTRRQSRRSSKHVASHSQAEHEAVLSTSKAWIGADCCEKESQRHEVKLSVTRGKSMKIAHRRKLVKEHRSSKTTLVTLRASQEEEEEADDSEPDDEDECFAPEELNKAPAFVPVGLRSPKPVPVQIEETMEELEISVNIPDVQVATDVESLSHVWLQPVTQREEKGHALPTFLVNVLVIFNLCLNNFAGVNDGSTEAAMTLLAMGDPMFQLKGSTEEWVHTSPAQDELNMASSLVTHDYSEQDRAPNQYLVSSVASAEELVPLEDVSNTDGEKQSTGAGTGAEECFEENATDTSDSSLPMVSSVRLRRGRLLNPKPDFGVLKPNENVIQKPLNTNVVMEQVDQIQSVSMDLRSTAEMQKVEEVKPTASDASVLRNFATSVELIKEMDNKERTEKEMRDVCGASGDLPPECEKSHLGLEDFPNQSSVDGPTVQNPCPAEHSLSSVSFAHNETCAQDCQQQCVTRTEETSVVSDDHRCPEEEQTFILTLVEILADSEEFAASALLEQTSEPLLPAPILISPVKSSETGSSEAESIGSSTTADDEFGASPSSSVETKQLQSASVEPVLNVVHTAQKRSAAELAENDSPLAKKTLSTVVESNLESPSKGYSIKSKNTQRIASGNPFQKPEDSTKKKVLTSGLVPEAISPVDEGSQGVTSKNLGEASLENPACSQEEEVTSGLTSSTKPETGEQGKLRDVHEAAQLEHTEHLTESSKTPLLSRSGRKPLGFLSLISKKSNSESAKDIQGKRGKTPKPHIGTLKRTLKRTPSSKDSGESCSLPSTSASSCMENVTAAAEVKVPSNEPSKKSPLHTKDEEKEEEPTRISEYFFSDIFMEVDDSE</sequence>
<feature type="compositionally biased region" description="Basic residues" evidence="1">
    <location>
        <begin position="112"/>
        <end position="122"/>
    </location>
</feature>
<feature type="compositionally biased region" description="Basic and acidic residues" evidence="1">
    <location>
        <begin position="55"/>
        <end position="76"/>
    </location>
</feature>
<organism evidence="2 3">
    <name type="scientific">Alectura lathami</name>
    <name type="common">Australian brush turkey</name>
    <dbReference type="NCBI Taxonomy" id="81907"/>
    <lineage>
        <taxon>Eukaryota</taxon>
        <taxon>Metazoa</taxon>
        <taxon>Chordata</taxon>
        <taxon>Craniata</taxon>
        <taxon>Vertebrata</taxon>
        <taxon>Euteleostomi</taxon>
        <taxon>Archelosauria</taxon>
        <taxon>Archosauria</taxon>
        <taxon>Dinosauria</taxon>
        <taxon>Saurischia</taxon>
        <taxon>Theropoda</taxon>
        <taxon>Coelurosauria</taxon>
        <taxon>Aves</taxon>
        <taxon>Neognathae</taxon>
        <taxon>Galloanserae</taxon>
        <taxon>Galliformes</taxon>
        <taxon>Megapodiidae</taxon>
        <taxon>Alectura</taxon>
    </lineage>
</organism>
<evidence type="ECO:0000313" key="3">
    <source>
        <dbReference type="Proteomes" id="UP000562322"/>
    </source>
</evidence>
<feature type="compositionally biased region" description="Polar residues" evidence="1">
    <location>
        <begin position="374"/>
        <end position="385"/>
    </location>
</feature>
<feature type="compositionally biased region" description="Polar residues" evidence="1">
    <location>
        <begin position="628"/>
        <end position="646"/>
    </location>
</feature>
<feature type="compositionally biased region" description="Basic and acidic residues" evidence="1">
    <location>
        <begin position="842"/>
        <end position="852"/>
    </location>
</feature>
<feature type="region of interest" description="Disordered" evidence="1">
    <location>
        <begin position="704"/>
        <end position="929"/>
    </location>
</feature>
<name>A0A7L0WIL1_ALELA</name>
<gene>
    <name evidence="2" type="primary">Bdp1_1</name>
    <name evidence="2" type="ORF">ALELAT_R14835</name>
</gene>
<proteinExistence type="predicted"/>
<feature type="region of interest" description="Disordered" evidence="1">
    <location>
        <begin position="369"/>
        <end position="406"/>
    </location>
</feature>
<feature type="compositionally biased region" description="Basic and acidic residues" evidence="1">
    <location>
        <begin position="793"/>
        <end position="817"/>
    </location>
</feature>
<keyword evidence="3" id="KW-1185">Reference proteome</keyword>
<feature type="region of interest" description="Disordered" evidence="1">
    <location>
        <begin position="1"/>
        <end position="131"/>
    </location>
</feature>
<evidence type="ECO:0000256" key="1">
    <source>
        <dbReference type="SAM" id="MobiDB-lite"/>
    </source>
</evidence>
<protein>
    <submittedName>
        <fullName evidence="2">BDP1 factor</fullName>
    </submittedName>
</protein>
<evidence type="ECO:0000313" key="2">
    <source>
        <dbReference type="EMBL" id="NXL91385.1"/>
    </source>
</evidence>
<dbReference type="EMBL" id="VXAV01008022">
    <property type="protein sequence ID" value="NXL91385.1"/>
    <property type="molecule type" value="Genomic_DNA"/>
</dbReference>
<reference evidence="2 3" key="1">
    <citation type="submission" date="2019-09" db="EMBL/GenBank/DDBJ databases">
        <title>Bird 10,000 Genomes (B10K) Project - Family phase.</title>
        <authorList>
            <person name="Zhang G."/>
        </authorList>
    </citation>
    <scope>NUCLEOTIDE SEQUENCE [LARGE SCALE GENOMIC DNA]</scope>
    <source>
        <strain evidence="2">B10K-DU-001-39</strain>
        <tissue evidence="2">Muscle</tissue>
    </source>
</reference>
<feature type="non-terminal residue" evidence="2">
    <location>
        <position position="1"/>
    </location>
</feature>
<feature type="compositionally biased region" description="Polar residues" evidence="1">
    <location>
        <begin position="654"/>
        <end position="667"/>
    </location>
</feature>
<feature type="compositionally biased region" description="Acidic residues" evidence="1">
    <location>
        <begin position="191"/>
        <end position="206"/>
    </location>
</feature>
<feature type="compositionally biased region" description="Polar residues" evidence="1">
    <location>
        <begin position="98"/>
        <end position="111"/>
    </location>
</feature>
<accession>A0A7L0WIL1</accession>